<feature type="non-terminal residue" evidence="1">
    <location>
        <position position="1"/>
    </location>
</feature>
<dbReference type="Proteomes" id="UP001328107">
    <property type="component" value="Unassembled WGS sequence"/>
</dbReference>
<organism evidence="1 2">
    <name type="scientific">Pristionchus mayeri</name>
    <dbReference type="NCBI Taxonomy" id="1317129"/>
    <lineage>
        <taxon>Eukaryota</taxon>
        <taxon>Metazoa</taxon>
        <taxon>Ecdysozoa</taxon>
        <taxon>Nematoda</taxon>
        <taxon>Chromadorea</taxon>
        <taxon>Rhabditida</taxon>
        <taxon>Rhabditina</taxon>
        <taxon>Diplogasteromorpha</taxon>
        <taxon>Diplogasteroidea</taxon>
        <taxon>Neodiplogasteridae</taxon>
        <taxon>Pristionchus</taxon>
    </lineage>
</organism>
<keyword evidence="2" id="KW-1185">Reference proteome</keyword>
<gene>
    <name evidence="1" type="ORF">PMAYCL1PPCAC_31493</name>
</gene>
<protein>
    <submittedName>
        <fullName evidence="1">Uncharacterized protein</fullName>
    </submittedName>
</protein>
<evidence type="ECO:0000313" key="2">
    <source>
        <dbReference type="Proteomes" id="UP001328107"/>
    </source>
</evidence>
<accession>A0AAN5DDS0</accession>
<reference evidence="2" key="1">
    <citation type="submission" date="2022-10" db="EMBL/GenBank/DDBJ databases">
        <title>Genome assembly of Pristionchus species.</title>
        <authorList>
            <person name="Yoshida K."/>
            <person name="Sommer R.J."/>
        </authorList>
    </citation>
    <scope>NUCLEOTIDE SEQUENCE [LARGE SCALE GENOMIC DNA]</scope>
    <source>
        <strain evidence="2">RS5460</strain>
    </source>
</reference>
<feature type="non-terminal residue" evidence="1">
    <location>
        <position position="73"/>
    </location>
</feature>
<sequence>ALANAVGKEAFKDDSGEILRAMCDACPSLFPYGPNENPPDSENPISQELALLSTMATLVDGDAQPELLQQLMD</sequence>
<evidence type="ECO:0000313" key="1">
    <source>
        <dbReference type="EMBL" id="GMR61298.1"/>
    </source>
</evidence>
<comment type="caution">
    <text evidence="1">The sequence shown here is derived from an EMBL/GenBank/DDBJ whole genome shotgun (WGS) entry which is preliminary data.</text>
</comment>
<proteinExistence type="predicted"/>
<dbReference type="EMBL" id="BTRK01000006">
    <property type="protein sequence ID" value="GMR61298.1"/>
    <property type="molecule type" value="Genomic_DNA"/>
</dbReference>
<dbReference type="AlphaFoldDB" id="A0AAN5DDS0"/>
<name>A0AAN5DDS0_9BILA</name>